<feature type="domain" description="RDRP core" evidence="2">
    <location>
        <begin position="667"/>
        <end position="798"/>
    </location>
</feature>
<gene>
    <name evidence="3" type="ORF">QCO44_11045</name>
</gene>
<proteinExistence type="predicted"/>
<protein>
    <recommendedName>
        <fullName evidence="2">RDRP core domain-containing protein</fullName>
    </recommendedName>
</protein>
<evidence type="ECO:0000256" key="1">
    <source>
        <dbReference type="SAM" id="MobiDB-lite"/>
    </source>
</evidence>
<dbReference type="Pfam" id="PF05183">
    <property type="entry name" value="RdRP"/>
    <property type="match status" value="1"/>
</dbReference>
<feature type="region of interest" description="Disordered" evidence="1">
    <location>
        <begin position="484"/>
        <end position="512"/>
    </location>
</feature>
<dbReference type="EMBL" id="JARVLH010000008">
    <property type="protein sequence ID" value="MEX5286147.1"/>
    <property type="molecule type" value="Genomic_DNA"/>
</dbReference>
<evidence type="ECO:0000259" key="2">
    <source>
        <dbReference type="Pfam" id="PF05183"/>
    </source>
</evidence>
<reference evidence="3 4" key="1">
    <citation type="submission" date="2023-04" db="EMBL/GenBank/DDBJ databases">
        <title>Genome Sequence of Selenomonas sputigena ATCC 33150.</title>
        <authorList>
            <person name="Miller D.P."/>
            <person name="Anvari S."/>
            <person name="Polson S.W."/>
            <person name="Macdonald M."/>
            <person name="Mcdowell J.V."/>
        </authorList>
    </citation>
    <scope>NUCLEOTIDE SEQUENCE [LARGE SCALE GENOMIC DNA]</scope>
    <source>
        <strain evidence="3 4">ATCC 33150</strain>
    </source>
</reference>
<sequence length="1179" mass="135223">MHAYHLMTLDAKTMLEKAQVVRQEDGKHRAVFRFDFSAGGRGLADEDIILSVDRCSDNALFYQIRQCLKAQGTKADLPEDDDGKEACDCLRRSLIFLDFQNVSFQAEDDKLKKRYQDLSEKDLLSKEGHRARLQWLFDKRNGIELTFDDGVPRRFVPFDKSGSMARSGRISFIDKTLLKELEKRLLLDIDFSKINLTPSKYYAYRGLYLSTGYRIEQEGAFCFDEESVLVLEDDTADIEDVQIFSNVGEQPPDEETLWQFGVCKNRQRVKVNPFDGEGLICPAYARHINERLKIRYGFSRDSHSFQIRMPFTKGMLHEVDFEQFFAEFGGDGALYIQDAFDIRRDLRKAKIILTKSMFKCCGWLKRYWKNHSNTAQADSEARKENIRLDPMQHVFQKIQEYGHTLYVSGTDARLSRKKRVRLNYQFFSTLDIEPESFLQLIANERKTIRRLQEAPTEANGMFSLPAEDDDASILAESTANFSLPENEAAESAEGKPALPEEDASINREKSSWTDRENARDKYWAALKRNPAFLSDKHVKDFVRETIRNLEKNLCLGKFAVLGENRYLSGDLLSLLFYILQKTESLPPDKKEKLKKLSKSLCLLPDKFYLPQASAQPTEDSCCAILRSPHLSRNEQCLLIPHRETDGPYRRYFSHLVGIVMTAKSSFVPMALGGADFDGDLVKIIREEAVIEAVKRKVYQEEGGKYTRTLPVIQIPSAKQKSEILTPSSIPFETVANTFSNRIGQISNIAVKIAKREYWEGKESAHEFRNKCAECTIVTGLEIDAAKTGLHPNANIKALESCVKKEESFFLQTKKASEKIYAGYAEPQIVPSKGQGALSLALQKKKKFLLSDIPVYDKTAAVANLERIPGEYLKCLAEKPQKFSWEKNKARDCILFRFQGEGNGSAPLDKEKLQQTSRLSQAYIALGKLDYRLKRSRAFYEDSDYANRVGFLLKLQYDSRQTPLPCGVSVEEAQRQAYAALEGTFTSEAEVRDALVRLLDEKWQFAREEQREEKIARILNLGKDEMLPQAVIELLSNFRNGGYMIFYYILKDVRRHFRENMDIATYMDGDGNPQEKSRFPIPKGNPYWEELYQTYCKASAKKETASVWRRKIQHLCRSHLMNIFGENINTALLYAANEKSKSRFLWDVFSKEEILRNIHSPEVQNIEEDTNRKGGGSYAG</sequence>
<comment type="caution">
    <text evidence="3">The sequence shown here is derived from an EMBL/GenBank/DDBJ whole genome shotgun (WGS) entry which is preliminary data.</text>
</comment>
<keyword evidence="4" id="KW-1185">Reference proteome</keyword>
<dbReference type="Proteomes" id="UP001559623">
    <property type="component" value="Unassembled WGS sequence"/>
</dbReference>
<name>A0ABV3X7H1_9FIRM</name>
<accession>A0ABV3X7H1</accession>
<evidence type="ECO:0000313" key="3">
    <source>
        <dbReference type="EMBL" id="MEX5286147.1"/>
    </source>
</evidence>
<dbReference type="RefSeq" id="WP_368847868.1">
    <property type="nucleotide sequence ID" value="NZ_CP194411.1"/>
</dbReference>
<dbReference type="InterPro" id="IPR057596">
    <property type="entry name" value="RDRP_core"/>
</dbReference>
<evidence type="ECO:0000313" key="4">
    <source>
        <dbReference type="Proteomes" id="UP001559623"/>
    </source>
</evidence>
<organism evidence="3 4">
    <name type="scientific">Selenomonas sputigena</name>
    <dbReference type="NCBI Taxonomy" id="69823"/>
    <lineage>
        <taxon>Bacteria</taxon>
        <taxon>Bacillati</taxon>
        <taxon>Bacillota</taxon>
        <taxon>Negativicutes</taxon>
        <taxon>Selenomonadales</taxon>
        <taxon>Selenomonadaceae</taxon>
        <taxon>Selenomonas</taxon>
    </lineage>
</organism>